<protein>
    <recommendedName>
        <fullName evidence="3">Peptide chain release factor 1 (ERF1)</fullName>
    </recommendedName>
</protein>
<dbReference type="InterPro" id="IPR040701">
    <property type="entry name" value="Bact_RF_family2"/>
</dbReference>
<dbReference type="RefSeq" id="WP_091671422.1">
    <property type="nucleotide sequence ID" value="NZ_FOKG01000003.1"/>
</dbReference>
<dbReference type="OrthoDB" id="5179393at2"/>
<evidence type="ECO:0000313" key="1">
    <source>
        <dbReference type="EMBL" id="SFB01184.1"/>
    </source>
</evidence>
<name>A0A1I0XJV3_9PSEU</name>
<accession>A0A1I0XJV3</accession>
<organism evidence="1 2">
    <name type="scientific">Amycolatopsis marina</name>
    <dbReference type="NCBI Taxonomy" id="490629"/>
    <lineage>
        <taxon>Bacteria</taxon>
        <taxon>Bacillati</taxon>
        <taxon>Actinomycetota</taxon>
        <taxon>Actinomycetes</taxon>
        <taxon>Pseudonocardiales</taxon>
        <taxon>Pseudonocardiaceae</taxon>
        <taxon>Amycolatopsis</taxon>
    </lineage>
</organism>
<sequence>MQTTGFRDLVTTDGPFASVYFEDTYQTEDAEKQLELRWRELRERLSEQGTPESTLDSLEAAVQEGDRAVGEGGRALIAAADRILLDRHLETPPATAQARHSDLPFLLPLARYGEVAPPHVVVVVDSVGAEITAVDRFGEVVAQRTTEGREHPVHAVTHAGQVMAHLQEHVDEVIKHNINEVAEEVAKLARSTGAQLVIVAGEVQSRTKLHEALPEQARRLATEVEPGTRAPGSDPAQLSAAVREVIDQARRARLDEVAERFRAEDGRGQGLAAQGLDAVTAALRERKVDTLLVGDVTATNVLIGPDRSQVATKAEDLAGSGGATAGSYRADEALVVAAVATGADLVDVRDRLELDDGVGALLRHN</sequence>
<dbReference type="STRING" id="490629.SAMN05216266_103268"/>
<dbReference type="EMBL" id="FOKG01000003">
    <property type="protein sequence ID" value="SFB01184.1"/>
    <property type="molecule type" value="Genomic_DNA"/>
</dbReference>
<proteinExistence type="predicted"/>
<evidence type="ECO:0008006" key="3">
    <source>
        <dbReference type="Google" id="ProtNLM"/>
    </source>
</evidence>
<evidence type="ECO:0000313" key="2">
    <source>
        <dbReference type="Proteomes" id="UP000243799"/>
    </source>
</evidence>
<keyword evidence="2" id="KW-1185">Reference proteome</keyword>
<dbReference type="AlphaFoldDB" id="A0A1I0XJV3"/>
<dbReference type="Pfam" id="PF18844">
    <property type="entry name" value="baeRF_family2"/>
    <property type="match status" value="1"/>
</dbReference>
<reference evidence="2" key="1">
    <citation type="submission" date="2016-10" db="EMBL/GenBank/DDBJ databases">
        <authorList>
            <person name="Varghese N."/>
            <person name="Submissions S."/>
        </authorList>
    </citation>
    <scope>NUCLEOTIDE SEQUENCE [LARGE SCALE GENOMIC DNA]</scope>
    <source>
        <strain evidence="2">CGMCC 4.3568</strain>
    </source>
</reference>
<gene>
    <name evidence="1" type="ORF">SAMN05216266_103268</name>
</gene>
<dbReference type="Proteomes" id="UP000243799">
    <property type="component" value="Unassembled WGS sequence"/>
</dbReference>